<proteinExistence type="predicted"/>
<protein>
    <submittedName>
        <fullName evidence="2">Uncharacterized protein</fullName>
    </submittedName>
</protein>
<dbReference type="EMBL" id="LR134117">
    <property type="protein sequence ID" value="VDZ62431.1"/>
    <property type="molecule type" value="Genomic_DNA"/>
</dbReference>
<dbReference type="KEGG" id="sof:NCTC11214_04103"/>
<reference evidence="2 3" key="1">
    <citation type="submission" date="2018-12" db="EMBL/GenBank/DDBJ databases">
        <authorList>
            <consortium name="Pathogen Informatics"/>
        </authorList>
    </citation>
    <scope>NUCLEOTIDE SEQUENCE [LARGE SCALE GENOMIC DNA]</scope>
    <source>
        <strain evidence="2 3">NCTC11214</strain>
    </source>
</reference>
<evidence type="ECO:0000313" key="3">
    <source>
        <dbReference type="Proteomes" id="UP000281391"/>
    </source>
</evidence>
<dbReference type="AlphaFoldDB" id="A0A447KXC1"/>
<accession>A0A447KXC1</accession>
<evidence type="ECO:0000256" key="1">
    <source>
        <dbReference type="SAM" id="MobiDB-lite"/>
    </source>
</evidence>
<organism evidence="2 3">
    <name type="scientific">Serratia odorifera</name>
    <dbReference type="NCBI Taxonomy" id="618"/>
    <lineage>
        <taxon>Bacteria</taxon>
        <taxon>Pseudomonadati</taxon>
        <taxon>Pseudomonadota</taxon>
        <taxon>Gammaproteobacteria</taxon>
        <taxon>Enterobacterales</taxon>
        <taxon>Yersiniaceae</taxon>
        <taxon>Serratia</taxon>
    </lineage>
</organism>
<evidence type="ECO:0000313" key="2">
    <source>
        <dbReference type="EMBL" id="VDZ62431.1"/>
    </source>
</evidence>
<feature type="compositionally biased region" description="Basic residues" evidence="1">
    <location>
        <begin position="20"/>
        <end position="30"/>
    </location>
</feature>
<feature type="region of interest" description="Disordered" evidence="1">
    <location>
        <begin position="1"/>
        <end position="33"/>
    </location>
</feature>
<dbReference type="Proteomes" id="UP000281391">
    <property type="component" value="Chromosome"/>
</dbReference>
<sequence>MARPCHGMLRHRSQASGRTLKPHTAGKKNRQTSCRRMVYSNSFQERPSRVIIATEATGPQVPD</sequence>
<name>A0A447KXC1_SEROD</name>
<gene>
    <name evidence="2" type="ORF">NCTC11214_04103</name>
</gene>